<protein>
    <recommendedName>
        <fullName evidence="4">DUF456 domain-containing protein</fullName>
    </recommendedName>
</protein>
<keyword evidence="1" id="KW-0812">Transmembrane</keyword>
<dbReference type="InterPro" id="IPR007403">
    <property type="entry name" value="DUF456"/>
</dbReference>
<dbReference type="Pfam" id="PF04306">
    <property type="entry name" value="DUF456"/>
    <property type="match status" value="1"/>
</dbReference>
<gene>
    <name evidence="2" type="ORF">Hsar01_01438</name>
</gene>
<name>A0ABP9UPF2_9BACT</name>
<reference evidence="2 3" key="1">
    <citation type="submission" date="2024-02" db="EMBL/GenBank/DDBJ databases">
        <title>Haloferula sargassicola NBRC 104335.</title>
        <authorList>
            <person name="Ichikawa N."/>
            <person name="Katano-Makiyama Y."/>
            <person name="Hidaka K."/>
        </authorList>
    </citation>
    <scope>NUCLEOTIDE SEQUENCE [LARGE SCALE GENOMIC DNA]</scope>
    <source>
        <strain evidence="2 3">NBRC 104335</strain>
    </source>
</reference>
<keyword evidence="3" id="KW-1185">Reference proteome</keyword>
<dbReference type="PANTHER" id="PTHR39165:SF1">
    <property type="entry name" value="DUF456 DOMAIN-CONTAINING PROTEIN"/>
    <property type="match status" value="1"/>
</dbReference>
<dbReference type="EMBL" id="BAABRI010000007">
    <property type="protein sequence ID" value="GAA5482221.1"/>
    <property type="molecule type" value="Genomic_DNA"/>
</dbReference>
<sequence>MWEWLSGLPFWHGMGVTGGWIVTIVLIVVGLAGCVVPVLPGHLFILGAAVWHWFVFRGDSGVEWWTFVVLGALLAGSQIFEWVSGAAGSKWFGGTKWGAAGAMIGALVGMFFMPFGLVLGPLIGAYGFEALFAKQGHREALNSGVGSAVGTLASLVVKLAVGVAMILWFALDLAFIG</sequence>
<feature type="transmembrane region" description="Helical" evidence="1">
    <location>
        <begin position="62"/>
        <end position="80"/>
    </location>
</feature>
<organism evidence="2 3">
    <name type="scientific">Haloferula sargassicola</name>
    <dbReference type="NCBI Taxonomy" id="490096"/>
    <lineage>
        <taxon>Bacteria</taxon>
        <taxon>Pseudomonadati</taxon>
        <taxon>Verrucomicrobiota</taxon>
        <taxon>Verrucomicrobiia</taxon>
        <taxon>Verrucomicrobiales</taxon>
        <taxon>Verrucomicrobiaceae</taxon>
        <taxon>Haloferula</taxon>
    </lineage>
</organism>
<keyword evidence="1" id="KW-1133">Transmembrane helix</keyword>
<dbReference type="RefSeq" id="WP_353566370.1">
    <property type="nucleotide sequence ID" value="NZ_BAABRI010000007.1"/>
</dbReference>
<feature type="transmembrane region" description="Helical" evidence="1">
    <location>
        <begin position="20"/>
        <end position="50"/>
    </location>
</feature>
<accession>A0ABP9UPF2</accession>
<feature type="transmembrane region" description="Helical" evidence="1">
    <location>
        <begin position="149"/>
        <end position="171"/>
    </location>
</feature>
<evidence type="ECO:0000256" key="1">
    <source>
        <dbReference type="SAM" id="Phobius"/>
    </source>
</evidence>
<evidence type="ECO:0000313" key="3">
    <source>
        <dbReference type="Proteomes" id="UP001476282"/>
    </source>
</evidence>
<dbReference type="Proteomes" id="UP001476282">
    <property type="component" value="Unassembled WGS sequence"/>
</dbReference>
<comment type="caution">
    <text evidence="2">The sequence shown here is derived from an EMBL/GenBank/DDBJ whole genome shotgun (WGS) entry which is preliminary data.</text>
</comment>
<proteinExistence type="predicted"/>
<dbReference type="PANTHER" id="PTHR39165">
    <property type="entry name" value="IG HYPOTHETICAL 17883"/>
    <property type="match status" value="1"/>
</dbReference>
<feature type="transmembrane region" description="Helical" evidence="1">
    <location>
        <begin position="100"/>
        <end position="128"/>
    </location>
</feature>
<evidence type="ECO:0008006" key="4">
    <source>
        <dbReference type="Google" id="ProtNLM"/>
    </source>
</evidence>
<keyword evidence="1" id="KW-0472">Membrane</keyword>
<evidence type="ECO:0000313" key="2">
    <source>
        <dbReference type="EMBL" id="GAA5482221.1"/>
    </source>
</evidence>